<dbReference type="Pfam" id="PF07591">
    <property type="entry name" value="PT-HINT"/>
    <property type="match status" value="1"/>
</dbReference>
<dbReference type="PROSITE" id="PS50818">
    <property type="entry name" value="INTEIN_C_TER"/>
    <property type="match status" value="1"/>
</dbReference>
<dbReference type="NCBIfam" id="TIGR01443">
    <property type="entry name" value="intein_Cterm"/>
    <property type="match status" value="1"/>
</dbReference>
<name>A0A7W5AE29_9ACTN</name>
<dbReference type="Gene3D" id="2.180.10.10">
    <property type="entry name" value="RHS repeat-associated core"/>
    <property type="match status" value="1"/>
</dbReference>
<comment type="caution">
    <text evidence="3">The sequence shown here is derived from an EMBL/GenBank/DDBJ whole genome shotgun (WGS) entry which is preliminary data.</text>
</comment>
<dbReference type="InterPro" id="IPR041436">
    <property type="entry name" value="RNAse_A_bac"/>
</dbReference>
<proteinExistence type="predicted"/>
<feature type="compositionally biased region" description="Gly residues" evidence="1">
    <location>
        <begin position="1944"/>
        <end position="1961"/>
    </location>
</feature>
<dbReference type="SMART" id="SM00306">
    <property type="entry name" value="HintN"/>
    <property type="match status" value="1"/>
</dbReference>
<feature type="compositionally biased region" description="Low complexity" evidence="1">
    <location>
        <begin position="1921"/>
        <end position="1932"/>
    </location>
</feature>
<protein>
    <submittedName>
        <fullName evidence="3">RHS repeat-associated protein</fullName>
    </submittedName>
</protein>
<evidence type="ECO:0000313" key="4">
    <source>
        <dbReference type="Proteomes" id="UP000590749"/>
    </source>
</evidence>
<evidence type="ECO:0000259" key="2">
    <source>
        <dbReference type="SMART" id="SM00306"/>
    </source>
</evidence>
<feature type="compositionally biased region" description="Polar residues" evidence="1">
    <location>
        <begin position="1892"/>
        <end position="1904"/>
    </location>
</feature>
<evidence type="ECO:0000256" key="1">
    <source>
        <dbReference type="SAM" id="MobiDB-lite"/>
    </source>
</evidence>
<dbReference type="InterPro" id="IPR003587">
    <property type="entry name" value="Hint_dom_N"/>
</dbReference>
<feature type="region of interest" description="Disordered" evidence="1">
    <location>
        <begin position="1892"/>
        <end position="1964"/>
    </location>
</feature>
<dbReference type="Gene3D" id="2.170.16.10">
    <property type="entry name" value="Hedgehog/Intein (Hint) domain"/>
    <property type="match status" value="1"/>
</dbReference>
<dbReference type="SUPFAM" id="SSF51294">
    <property type="entry name" value="Hedgehog/intein (Hint) domain"/>
    <property type="match status" value="1"/>
</dbReference>
<dbReference type="EMBL" id="JACHXF010000002">
    <property type="protein sequence ID" value="MBB3094094.1"/>
    <property type="molecule type" value="Genomic_DNA"/>
</dbReference>
<dbReference type="Pfam" id="PF18431">
    <property type="entry name" value="RNAse_A_bac"/>
    <property type="match status" value="1"/>
</dbReference>
<dbReference type="InterPro" id="IPR036844">
    <property type="entry name" value="Hint_dom_sf"/>
</dbReference>
<reference evidence="3 4" key="1">
    <citation type="submission" date="2020-08" db="EMBL/GenBank/DDBJ databases">
        <title>Genomic Encyclopedia of Type Strains, Phase III (KMG-III): the genomes of soil and plant-associated and newly described type strains.</title>
        <authorList>
            <person name="Whitman W."/>
        </authorList>
    </citation>
    <scope>NUCLEOTIDE SEQUENCE [LARGE SCALE GENOMIC DNA]</scope>
    <source>
        <strain evidence="3 4">CECT 3287</strain>
    </source>
</reference>
<organism evidence="3 4">
    <name type="scientific">Actinoplanes campanulatus</name>
    <dbReference type="NCBI Taxonomy" id="113559"/>
    <lineage>
        <taxon>Bacteria</taxon>
        <taxon>Bacillati</taxon>
        <taxon>Actinomycetota</taxon>
        <taxon>Actinomycetes</taxon>
        <taxon>Micromonosporales</taxon>
        <taxon>Micromonosporaceae</taxon>
        <taxon>Actinoplanes</taxon>
    </lineage>
</organism>
<dbReference type="CDD" id="cd20684">
    <property type="entry name" value="CdiA-CT_Yk_RNaseA-like"/>
    <property type="match status" value="1"/>
</dbReference>
<dbReference type="Proteomes" id="UP000590749">
    <property type="component" value="Unassembled WGS sequence"/>
</dbReference>
<sequence>MTIRGRREMLTRSRSTLSRQWSWLFVSSLTTVLILSGVAVPTSAAALTPPARQPSPPSAEKLDDDGGPVTTRAWSQKQIRDTPAAAPAWPAAVTARVDLTTTAGTRAAGGTRKARAGNLPVWVADAPGSGQRLSRLDVQVVDRATLPQALRDGLVLEVTAPQGADGGKARLSVDYRAFSKAYGGDWASRLRLWQVPRCALDAPDKVACRSVALPSSIDHNVGTISATVTVDPDATATTSAAAATGSFVMLAAAPSGDSGDFTATSLAPSSTWSAGGNSGEFSWNYPMRVPPATGLSPEISLDYSSASVDGRSEVTNNQPSWIGEGFDYTPGYIERRYVPCHRDSDDKTDPNSSKTSGDLCWRSGNAILNLGGRSNELVFQEGKGWHLRNEDGSKVKKLVNASNGDTGDTDKDGVGEHWLVTSTDGTQYYFGLDDLPGETSATNSTLTVPVFGNHSGEPCHESGFMASDCVQAYRWNLDYVVDVRGNTMSYWYAKETNKYAQNATDSATVTYDRAGYLTRIDYGTYDRTLVPHGVTERNANPFAQVVFTPDVRCFTDCGSEASPKVENWKDTPWDQECKASATSCPELFSPTFWTTKRLKKVTTRVWDTTVATPQWQDVDSWTLTHTFSATADTTHTGLWLERIDRASHVGGGQVNMPPVTFEAVSKANRVLTENTSTHSWLRIGSIVTETGARIKVDYSPEDCTEAIVETLKAHTNTRRCYPVKVPDNADPGGDVMVEEWWHKYVVTHVAEDDLQGSNGHPAPSKHTRYEYVGDAAWHYADDDGLVEANRKTWDQWRGYKQVRTTVGDEVDTRTLTVTTFLRGMHGDRAAPSGGTRPVTVPASIGSETVYDYEQFAGRIREQATFNGVESKPVSKTVSVPWRSNPTASRTIVDDTGYSDTVEARYTGTQNTYTATALGVDGSRGWRISGSRSDFDDTYGTVNWSQDDGDISKTDDEKCTAYTYNRNVDKNLTQMVSRTLTTALACGQTPTSSDHVIADSRVFFDGATSTTTPPTLGSPTRTETLKDWTSATGTVWQMTSAATYDSSGRAKTTTDIRNNVTTTTYTPAVGGPVTKIVTKNALGWPSTVETNPYWGTVNKQTDPNNRIAADVDYDAFGRVSRVWNLGWTRAANATKPTAQYEYSFAANRDAYPYVKSQTLNAAGNYVTSYQILDALLRPRQTQTLSLGGSGDRVVTDTIYDEFSRTAMTYGAHAEPGAPSGVLWWEPEWSVPSVTKTVFDRASRATTSIFLSGDGVTNLVENWHTTTTYEGDRTKITPPKGSTPTTTLTDIDGRVTALRQHTSPDGVNGAYLETTYTFNRKGQQTTVVDADKNTWTSTYDVKGRLDQSTDPDKGTTDFTYNDKDELESTVDARGEKLWYTYDTLGRKRQVRDDSKTGPLRAAWFYDELSDTTPGFRGQLTQAIRYEPAGSTNAYKWQVRNFNGRYQPVGVNYVIPDVETGLNGTYLYGYGYAAATGEPTSISYPAGGGLVTEELTTTYDPATGMPARLDTSLTNWAGTMATAYYTAYGERSGSVYKMPSVDSFVRDVIYREEGTRRIDHTTVERSSVAGTVSDRHYDYDEAGNITSIEEKPAVGVGEKQCFRTDALGQLTTAWTPKATLPCKTDPNLDDLAGPAPYWQDWTFNNTGSRKTETTHAATNTVRKYAVPDGGANVVRPHAVTGMDTTVGNSTTTTEYRYDANGNMICRPTTGSSSNDCETNTNSQTLNWNAEGKLETVTASEGTLETSVYDADGSRLIRRDATGTTLYLPGQEIRRENSVNTGTRYYSLAGTTFASRKASSDITSLTWLFNDHQGTQQIAINAGTQAVTLRRQTPYGGERGTNPMWVNSKSFVGGDADPTGLINMGARRYDLTLGRFISVDPLMDLTDPQHWNGYNYANNTPITQSDPTGTDPGGGRCAEDPNCNPGGDPQQPTPGTGDDDDDDEGEEPGGSGGTNDGSAGDGGNDVAGVITGANEQGLETALGIVTAPLQIAKGAYDCARTYYQITCIQPGGPQLVSLIDQPGATVDAMWEGLFGAIRDDWNSGQQDEAVGRGVVVAADVLVGSKGAGLFSKLGRLGRNGGGRASLVEVLAASCKDGGNSFAAGTLVLLANGRTKAIEDVTVGDLVLATDPVTGETQAEEVTDLIVGSGVKHLVKVSFQPSNADDAPTAEITATAEHPFWVPELGKWIDATDLKSGQRLRTNAGTHAQIAAIERWTNPQTTVYNLTVDTIHTYYVLAGNTPVLVHNCGDLVGDAARFPNAHVLNEHVNVSNAQLVQMAQATGVKSRFLDLQTAQQVVDYGLAGNKGKIDRWLRGGGVGNLEINGRFGANNPIGVVARADGSISPSSNAYTIVLQRAQGHSGGYYVYTAYPR</sequence>
<dbReference type="InterPro" id="IPR050708">
    <property type="entry name" value="T6SS_VgrG/RHS"/>
</dbReference>
<feature type="compositionally biased region" description="Acidic residues" evidence="1">
    <location>
        <begin position="1933"/>
        <end position="1943"/>
    </location>
</feature>
<dbReference type="CDD" id="cd00081">
    <property type="entry name" value="Hint"/>
    <property type="match status" value="1"/>
</dbReference>
<evidence type="ECO:0000313" key="3">
    <source>
        <dbReference type="EMBL" id="MBB3094094.1"/>
    </source>
</evidence>
<dbReference type="PANTHER" id="PTHR32305">
    <property type="match status" value="1"/>
</dbReference>
<accession>A0A7W5AE29</accession>
<gene>
    <name evidence="3" type="ORF">FHR83_001743</name>
</gene>
<keyword evidence="4" id="KW-1185">Reference proteome</keyword>
<feature type="domain" description="Hint" evidence="2">
    <location>
        <begin position="2094"/>
        <end position="2199"/>
    </location>
</feature>
<dbReference type="InterPro" id="IPR030934">
    <property type="entry name" value="Intein_C"/>
</dbReference>
<dbReference type="PANTHER" id="PTHR32305:SF17">
    <property type="entry name" value="TRNA NUCLEASE WAPA"/>
    <property type="match status" value="1"/>
</dbReference>
<dbReference type="NCBIfam" id="TIGR03696">
    <property type="entry name" value="Rhs_assc_core"/>
    <property type="match status" value="1"/>
</dbReference>
<feature type="region of interest" description="Disordered" evidence="1">
    <location>
        <begin position="46"/>
        <end position="87"/>
    </location>
</feature>
<dbReference type="InterPro" id="IPR022385">
    <property type="entry name" value="Rhs_assc_core"/>
</dbReference>